<accession>A0A5Q2RAM1</accession>
<feature type="domain" description="Luciferase-like" evidence="5">
    <location>
        <begin position="23"/>
        <end position="191"/>
    </location>
</feature>
<dbReference type="GO" id="GO:0046306">
    <property type="term" value="P:alkanesulfonate catabolic process"/>
    <property type="evidence" value="ECO:0007669"/>
    <property type="project" value="TreeGrafter"/>
</dbReference>
<evidence type="ECO:0000256" key="4">
    <source>
        <dbReference type="ARBA" id="ARBA00023033"/>
    </source>
</evidence>
<dbReference type="AlphaFoldDB" id="A0A5Q2RAM1"/>
<dbReference type="GO" id="GO:0008726">
    <property type="term" value="F:alkanesulfonate monooxygenase activity"/>
    <property type="evidence" value="ECO:0007669"/>
    <property type="project" value="TreeGrafter"/>
</dbReference>
<evidence type="ECO:0000256" key="3">
    <source>
        <dbReference type="ARBA" id="ARBA00023002"/>
    </source>
</evidence>
<dbReference type="PANTHER" id="PTHR42847:SF8">
    <property type="entry name" value="CONSERVED PROTEIN"/>
    <property type="match status" value="1"/>
</dbReference>
<organism evidence="6 7">
    <name type="scientific">Actinomarinicola tropica</name>
    <dbReference type="NCBI Taxonomy" id="2789776"/>
    <lineage>
        <taxon>Bacteria</taxon>
        <taxon>Bacillati</taxon>
        <taxon>Actinomycetota</taxon>
        <taxon>Acidimicrobiia</taxon>
        <taxon>Acidimicrobiales</taxon>
        <taxon>Iamiaceae</taxon>
        <taxon>Actinomarinicola</taxon>
    </lineage>
</organism>
<protein>
    <submittedName>
        <fullName evidence="6">TIGR03621 family F420-dependent LLM class oxidoreductase</fullName>
    </submittedName>
</protein>
<evidence type="ECO:0000256" key="2">
    <source>
        <dbReference type="ARBA" id="ARBA00022643"/>
    </source>
</evidence>
<keyword evidence="7" id="KW-1185">Reference proteome</keyword>
<keyword evidence="3" id="KW-0560">Oxidoreductase</keyword>
<evidence type="ECO:0000259" key="5">
    <source>
        <dbReference type="Pfam" id="PF00296"/>
    </source>
</evidence>
<dbReference type="EMBL" id="CP045851">
    <property type="protein sequence ID" value="QGG93919.1"/>
    <property type="molecule type" value="Genomic_DNA"/>
</dbReference>
<dbReference type="RefSeq" id="WP_153758025.1">
    <property type="nucleotide sequence ID" value="NZ_CP045851.1"/>
</dbReference>
<keyword evidence="1" id="KW-0285">Flavoprotein</keyword>
<dbReference type="Pfam" id="PF00296">
    <property type="entry name" value="Bac_luciferase"/>
    <property type="match status" value="1"/>
</dbReference>
<name>A0A5Q2RAM1_9ACTN</name>
<evidence type="ECO:0000313" key="7">
    <source>
        <dbReference type="Proteomes" id="UP000334019"/>
    </source>
</evidence>
<dbReference type="NCBIfam" id="TIGR03621">
    <property type="entry name" value="F420_MSMEG_2516"/>
    <property type="match status" value="1"/>
</dbReference>
<keyword evidence="4" id="KW-0503">Monooxygenase</keyword>
<evidence type="ECO:0000313" key="6">
    <source>
        <dbReference type="EMBL" id="QGG93919.1"/>
    </source>
</evidence>
<sequence>MTTLRPFRFGVQAGWLTDAVGWTELARRCEDVGVSTLTMADHLDEQLAPIAGLMAAAAATTTLRIGALVFCNDYRHPAVLAKEAATLDVLSDGRFELGLGAGWMTSDYEQAGIPLDRAGVRIDRLAEALPIIKGLLGGETVHHEGEHYRIDGLTGSPRTVQQPHPPILIGGGGRRVLTLAAQEADIVGLNIDLRAGVIDERAGPNATVEATEEKLGWIRDAAGDRFDDLELQVRVHLAMVTDDRTSVAETMAPALGLSPAAALQTPHALVGTVEEICDQLVERRERWGISYIGIGADQLDDVQPVIERLAGT</sequence>
<dbReference type="Gene3D" id="3.20.20.30">
    <property type="entry name" value="Luciferase-like domain"/>
    <property type="match status" value="1"/>
</dbReference>
<dbReference type="InterPro" id="IPR019923">
    <property type="entry name" value="Lucif-like_OxRdtase_MSMEG_2516"/>
</dbReference>
<dbReference type="InterPro" id="IPR036661">
    <property type="entry name" value="Luciferase-like_sf"/>
</dbReference>
<dbReference type="Proteomes" id="UP000334019">
    <property type="component" value="Chromosome"/>
</dbReference>
<dbReference type="KEGG" id="atq:GH723_01675"/>
<reference evidence="6 7" key="1">
    <citation type="submission" date="2019-11" db="EMBL/GenBank/DDBJ databases">
        <authorList>
            <person name="He Y."/>
        </authorList>
    </citation>
    <scope>NUCLEOTIDE SEQUENCE [LARGE SCALE GENOMIC DNA]</scope>
    <source>
        <strain evidence="6 7">SCSIO 58843</strain>
    </source>
</reference>
<dbReference type="InterPro" id="IPR011251">
    <property type="entry name" value="Luciferase-like_dom"/>
</dbReference>
<dbReference type="SUPFAM" id="SSF51679">
    <property type="entry name" value="Bacterial luciferase-like"/>
    <property type="match status" value="1"/>
</dbReference>
<dbReference type="PANTHER" id="PTHR42847">
    <property type="entry name" value="ALKANESULFONATE MONOOXYGENASE"/>
    <property type="match status" value="1"/>
</dbReference>
<dbReference type="InterPro" id="IPR050172">
    <property type="entry name" value="SsuD_RutA_monooxygenase"/>
</dbReference>
<proteinExistence type="predicted"/>
<keyword evidence="2" id="KW-0288">FMN</keyword>
<gene>
    <name evidence="6" type="ORF">GH723_01675</name>
</gene>
<evidence type="ECO:0000256" key="1">
    <source>
        <dbReference type="ARBA" id="ARBA00022630"/>
    </source>
</evidence>